<keyword evidence="3 5" id="KW-0732">Signal</keyword>
<dbReference type="KEGG" id="atm:ANT_28020"/>
<dbReference type="CDD" id="cd00118">
    <property type="entry name" value="LysM"/>
    <property type="match status" value="1"/>
</dbReference>
<dbReference type="InterPro" id="IPR018392">
    <property type="entry name" value="LysM"/>
</dbReference>
<dbReference type="PROSITE" id="PS51782">
    <property type="entry name" value="LYSM"/>
    <property type="match status" value="1"/>
</dbReference>
<dbReference type="OrthoDB" id="163505at2"/>
<evidence type="ECO:0000256" key="1">
    <source>
        <dbReference type="ARBA" id="ARBA00004613"/>
    </source>
</evidence>
<dbReference type="InterPro" id="IPR033764">
    <property type="entry name" value="Sdr_B"/>
</dbReference>
<keyword evidence="4" id="KW-1133">Transmembrane helix</keyword>
<feature type="transmembrane region" description="Helical" evidence="4">
    <location>
        <begin position="240"/>
        <end position="262"/>
    </location>
</feature>
<accession>E8N185</accession>
<organism evidence="7 8">
    <name type="scientific">Anaerolinea thermophila (strain DSM 14523 / JCM 11388 / NBRC 100420 / UNI-1)</name>
    <dbReference type="NCBI Taxonomy" id="926569"/>
    <lineage>
        <taxon>Bacteria</taxon>
        <taxon>Bacillati</taxon>
        <taxon>Chloroflexota</taxon>
        <taxon>Anaerolineae</taxon>
        <taxon>Anaerolineales</taxon>
        <taxon>Anaerolineaceae</taxon>
        <taxon>Anaerolinea</taxon>
    </lineage>
</organism>
<evidence type="ECO:0000259" key="6">
    <source>
        <dbReference type="PROSITE" id="PS51782"/>
    </source>
</evidence>
<dbReference type="Proteomes" id="UP000008922">
    <property type="component" value="Chromosome"/>
</dbReference>
<evidence type="ECO:0000313" key="8">
    <source>
        <dbReference type="Proteomes" id="UP000008922"/>
    </source>
</evidence>
<proteinExistence type="predicted"/>
<evidence type="ECO:0000256" key="3">
    <source>
        <dbReference type="ARBA" id="ARBA00022729"/>
    </source>
</evidence>
<dbReference type="InterPro" id="IPR036779">
    <property type="entry name" value="LysM_dom_sf"/>
</dbReference>
<keyword evidence="8" id="KW-1185">Reference proteome</keyword>
<dbReference type="InParanoid" id="E8N185"/>
<evidence type="ECO:0000256" key="5">
    <source>
        <dbReference type="SAM" id="SignalP"/>
    </source>
</evidence>
<keyword evidence="2" id="KW-0964">Secreted</keyword>
<protein>
    <recommendedName>
        <fullName evidence="6">LysM domain-containing protein</fullName>
    </recommendedName>
</protein>
<dbReference type="Pfam" id="PF17210">
    <property type="entry name" value="SdrD_B"/>
    <property type="match status" value="1"/>
</dbReference>
<keyword evidence="4" id="KW-0812">Transmembrane</keyword>
<dbReference type="SUPFAM" id="SSF117074">
    <property type="entry name" value="Hypothetical protein PA1324"/>
    <property type="match status" value="1"/>
</dbReference>
<reference evidence="7 8" key="1">
    <citation type="submission" date="2010-12" db="EMBL/GenBank/DDBJ databases">
        <title>Whole genome sequence of Anaerolinea thermophila UNI-1.</title>
        <authorList>
            <person name="Narita-Yamada S."/>
            <person name="Kishi E."/>
            <person name="Watanabe Y."/>
            <person name="Takasaki K."/>
            <person name="Ankai A."/>
            <person name="Oguchi A."/>
            <person name="Fukui S."/>
            <person name="Takahashi M."/>
            <person name="Yashiro I."/>
            <person name="Hosoyama A."/>
            <person name="Sekiguchi Y."/>
            <person name="Hanada S."/>
            <person name="Fujita N."/>
        </authorList>
    </citation>
    <scope>NUCLEOTIDE SEQUENCE [LARGE SCALE GENOMIC DNA]</scope>
    <source>
        <strain evidence="8">DSM 14523 / JCM 11388 / NBRC 100420 / UNI-1</strain>
    </source>
</reference>
<comment type="subcellular location">
    <subcellularLocation>
        <location evidence="1">Secreted</location>
    </subcellularLocation>
</comment>
<dbReference type="Gene3D" id="3.10.350.10">
    <property type="entry name" value="LysM domain"/>
    <property type="match status" value="1"/>
</dbReference>
<evidence type="ECO:0000256" key="4">
    <source>
        <dbReference type="SAM" id="Phobius"/>
    </source>
</evidence>
<keyword evidence="4" id="KW-0472">Membrane</keyword>
<dbReference type="STRING" id="926569.ANT_28020"/>
<dbReference type="GO" id="GO:0005576">
    <property type="term" value="C:extracellular region"/>
    <property type="evidence" value="ECO:0007669"/>
    <property type="project" value="UniProtKB-SubCell"/>
</dbReference>
<dbReference type="Pfam" id="PF01476">
    <property type="entry name" value="LysM"/>
    <property type="match status" value="1"/>
</dbReference>
<feature type="chain" id="PRO_5003228589" description="LysM domain-containing protein" evidence="5">
    <location>
        <begin position="32"/>
        <end position="268"/>
    </location>
</feature>
<dbReference type="EMBL" id="AP012029">
    <property type="protein sequence ID" value="BAJ64828.1"/>
    <property type="molecule type" value="Genomic_DNA"/>
</dbReference>
<dbReference type="AlphaFoldDB" id="E8N185"/>
<dbReference type="RefSeq" id="WP_013561175.1">
    <property type="nucleotide sequence ID" value="NC_014960.1"/>
</dbReference>
<dbReference type="SUPFAM" id="SSF54106">
    <property type="entry name" value="LysM domain"/>
    <property type="match status" value="1"/>
</dbReference>
<evidence type="ECO:0000256" key="2">
    <source>
        <dbReference type="ARBA" id="ARBA00022525"/>
    </source>
</evidence>
<sequence length="268" mass="28143">MDRNFRLFTIALALCLLIGLMLTGTVSPATAQPLEQVTYQTPTPQPDGRILYIVQPGDNCLRIELLTGVKVQTLRELNNLDSACTLVQGQELLLGVVTPEPTPTLAPDITPTPLLPTPTPMRGTGQVCVILFADLNGDAVREDSEPPILGGAVSVTDRSGNVSLSGLTTDDPENPLCFADVPEGEYNVSLAVPPGYNPTTTTSVPIQLLAGNVSVIDFGAQISVRQPPPGETQSGGRSPLLLVLGALLVLGGIGLAVYVRLFRNVGGE</sequence>
<dbReference type="Gene3D" id="2.60.40.10">
    <property type="entry name" value="Immunoglobulins"/>
    <property type="match status" value="1"/>
</dbReference>
<evidence type="ECO:0000313" key="7">
    <source>
        <dbReference type="EMBL" id="BAJ64828.1"/>
    </source>
</evidence>
<gene>
    <name evidence="7" type="ordered locus">ANT_28020</name>
</gene>
<name>E8N185_ANATU</name>
<dbReference type="eggNOG" id="COG1388">
    <property type="taxonomic scope" value="Bacteria"/>
</dbReference>
<dbReference type="InterPro" id="IPR013783">
    <property type="entry name" value="Ig-like_fold"/>
</dbReference>
<feature type="domain" description="LysM" evidence="6">
    <location>
        <begin position="50"/>
        <end position="94"/>
    </location>
</feature>
<feature type="signal peptide" evidence="5">
    <location>
        <begin position="1"/>
        <end position="31"/>
    </location>
</feature>
<dbReference type="HOGENOM" id="CLU_1036839_0_0_0"/>